<keyword evidence="5 9" id="KW-0479">Metal-binding</keyword>
<organism evidence="11">
    <name type="scientific">Candidatus Moduliflexus flocculans</name>
    <dbReference type="NCBI Taxonomy" id="1499966"/>
    <lineage>
        <taxon>Bacteria</taxon>
        <taxon>Candidatus Moduliflexota</taxon>
        <taxon>Candidatus Moduliflexia</taxon>
        <taxon>Candidatus Moduliflexales</taxon>
        <taxon>Candidatus Moduliflexaceae</taxon>
    </lineage>
</organism>
<evidence type="ECO:0000259" key="10">
    <source>
        <dbReference type="PROSITE" id="PS51918"/>
    </source>
</evidence>
<dbReference type="GO" id="GO:0016992">
    <property type="term" value="F:lipoate synthase activity"/>
    <property type="evidence" value="ECO:0007669"/>
    <property type="project" value="UniProtKB-UniRule"/>
</dbReference>
<proteinExistence type="inferred from homology"/>
<feature type="binding site" evidence="9">
    <location>
        <position position="251"/>
    </location>
    <ligand>
        <name>[4Fe-4S] cluster</name>
        <dbReference type="ChEBI" id="CHEBI:49883"/>
        <label>1</label>
    </ligand>
</feature>
<evidence type="ECO:0000256" key="8">
    <source>
        <dbReference type="ARBA" id="ARBA00047326"/>
    </source>
</evidence>
<dbReference type="InterPro" id="IPR006638">
    <property type="entry name" value="Elp3/MiaA/NifB-like_rSAM"/>
</dbReference>
<dbReference type="PIRSF" id="PIRSF005963">
    <property type="entry name" value="Lipoyl_synth"/>
    <property type="match status" value="1"/>
</dbReference>
<dbReference type="EC" id="2.8.1.8" evidence="9"/>
<feature type="binding site" evidence="9">
    <location>
        <position position="47"/>
    </location>
    <ligand>
        <name>[4Fe-4S] cluster</name>
        <dbReference type="ChEBI" id="CHEBI:49883"/>
        <label>2</label>
        <note>4Fe-4S-S-AdoMet</note>
    </ligand>
</feature>
<dbReference type="Pfam" id="PF04055">
    <property type="entry name" value="Radical_SAM"/>
    <property type="match status" value="1"/>
</dbReference>
<dbReference type="HOGENOM" id="CLU_033144_2_1_0"/>
<evidence type="ECO:0000313" key="12">
    <source>
        <dbReference type="Proteomes" id="UP000030700"/>
    </source>
</evidence>
<keyword evidence="3 9" id="KW-0808">Transferase</keyword>
<evidence type="ECO:0000313" key="11">
    <source>
        <dbReference type="EMBL" id="GAK51327.1"/>
    </source>
</evidence>
<evidence type="ECO:0000256" key="4">
    <source>
        <dbReference type="ARBA" id="ARBA00022691"/>
    </source>
</evidence>
<keyword evidence="2 9" id="KW-0963">Cytoplasm</keyword>
<dbReference type="HAMAP" id="MF_00206">
    <property type="entry name" value="Lipoyl_synth"/>
    <property type="match status" value="1"/>
</dbReference>
<dbReference type="NCBIfam" id="NF004019">
    <property type="entry name" value="PRK05481.1"/>
    <property type="match status" value="1"/>
</dbReference>
<keyword evidence="4 9" id="KW-0949">S-adenosyl-L-methionine</keyword>
<sequence>MRNLVSSRGLHTVCEGASCPNIGECWGRGTATFMILGGICTRNCRFCDVPPGEPEPPSYDEPARVADAIRALGLRHAVITSVTRDDLSDGGAALWAETIHQVRAANPDCRIEVLVPDFQGDTIALQLVFDARPDIFGHNLETIARLYAAARPQAIYWRSLKVLQQAKQAGLLTKSGVMLGMGETFDEILAAMQDLRNVGCDLLSLGQYLQPTVQHIPIERYWTPEEFEQLRDEGERLGFQHVEAGPLVRSSYHADQVEIPSFLTKGVSEK</sequence>
<dbReference type="NCBIfam" id="TIGR00510">
    <property type="entry name" value="lipA"/>
    <property type="match status" value="1"/>
</dbReference>
<keyword evidence="1 9" id="KW-0004">4Fe-4S</keyword>
<dbReference type="AlphaFoldDB" id="A0A081BLR1"/>
<dbReference type="GO" id="GO:0046872">
    <property type="term" value="F:metal ion binding"/>
    <property type="evidence" value="ECO:0007669"/>
    <property type="project" value="UniProtKB-KW"/>
</dbReference>
<dbReference type="PROSITE" id="PS51918">
    <property type="entry name" value="RADICAL_SAM"/>
    <property type="match status" value="1"/>
</dbReference>
<evidence type="ECO:0000256" key="5">
    <source>
        <dbReference type="ARBA" id="ARBA00022723"/>
    </source>
</evidence>
<comment type="catalytic activity">
    <reaction evidence="8 9">
        <text>[[Fe-S] cluster scaffold protein carrying a second [4Fe-4S](2+) cluster] + N(6)-octanoyl-L-lysyl-[protein] + 2 oxidized [2Fe-2S]-[ferredoxin] + 2 S-adenosyl-L-methionine + 4 H(+) = [[Fe-S] cluster scaffold protein] + N(6)-[(R)-dihydrolipoyl]-L-lysyl-[protein] + 4 Fe(3+) + 2 hydrogen sulfide + 2 5'-deoxyadenosine + 2 L-methionine + 2 reduced [2Fe-2S]-[ferredoxin]</text>
        <dbReference type="Rhea" id="RHEA:16585"/>
        <dbReference type="Rhea" id="RHEA-COMP:9928"/>
        <dbReference type="Rhea" id="RHEA-COMP:10000"/>
        <dbReference type="Rhea" id="RHEA-COMP:10001"/>
        <dbReference type="Rhea" id="RHEA-COMP:10475"/>
        <dbReference type="Rhea" id="RHEA-COMP:14568"/>
        <dbReference type="Rhea" id="RHEA-COMP:14569"/>
        <dbReference type="ChEBI" id="CHEBI:15378"/>
        <dbReference type="ChEBI" id="CHEBI:17319"/>
        <dbReference type="ChEBI" id="CHEBI:29034"/>
        <dbReference type="ChEBI" id="CHEBI:29919"/>
        <dbReference type="ChEBI" id="CHEBI:33722"/>
        <dbReference type="ChEBI" id="CHEBI:33737"/>
        <dbReference type="ChEBI" id="CHEBI:33738"/>
        <dbReference type="ChEBI" id="CHEBI:57844"/>
        <dbReference type="ChEBI" id="CHEBI:59789"/>
        <dbReference type="ChEBI" id="CHEBI:78809"/>
        <dbReference type="ChEBI" id="CHEBI:83100"/>
        <dbReference type="EC" id="2.8.1.8"/>
    </reaction>
</comment>
<evidence type="ECO:0000256" key="3">
    <source>
        <dbReference type="ARBA" id="ARBA00022679"/>
    </source>
</evidence>
<dbReference type="InterPro" id="IPR013785">
    <property type="entry name" value="Aldolase_TIM"/>
</dbReference>
<dbReference type="Proteomes" id="UP000030700">
    <property type="component" value="Unassembled WGS sequence"/>
</dbReference>
<keyword evidence="6 9" id="KW-0408">Iron</keyword>
<evidence type="ECO:0000256" key="7">
    <source>
        <dbReference type="ARBA" id="ARBA00023014"/>
    </source>
</evidence>
<dbReference type="GO" id="GO:0009249">
    <property type="term" value="P:protein lipoylation"/>
    <property type="evidence" value="ECO:0007669"/>
    <property type="project" value="UniProtKB-UniRule"/>
</dbReference>
<evidence type="ECO:0000256" key="1">
    <source>
        <dbReference type="ARBA" id="ARBA00022485"/>
    </source>
</evidence>
<dbReference type="SFLD" id="SFLDG01058">
    <property type="entry name" value="lipoyl_synthase_like"/>
    <property type="match status" value="1"/>
</dbReference>
<dbReference type="CDD" id="cd01335">
    <property type="entry name" value="Radical_SAM"/>
    <property type="match status" value="1"/>
</dbReference>
<dbReference type="GO" id="GO:0051539">
    <property type="term" value="F:4 iron, 4 sulfur cluster binding"/>
    <property type="evidence" value="ECO:0007669"/>
    <property type="project" value="UniProtKB-UniRule"/>
</dbReference>
<gene>
    <name evidence="9" type="primary">lipA</name>
    <name evidence="11" type="ORF">U14_02570</name>
</gene>
<keyword evidence="12" id="KW-1185">Reference proteome</keyword>
<dbReference type="SMART" id="SM00729">
    <property type="entry name" value="Elp3"/>
    <property type="match status" value="1"/>
</dbReference>
<keyword evidence="7 9" id="KW-0411">Iron-sulfur</keyword>
<dbReference type="PANTHER" id="PTHR10949">
    <property type="entry name" value="LIPOYL SYNTHASE"/>
    <property type="match status" value="1"/>
</dbReference>
<comment type="similarity">
    <text evidence="9">Belongs to the radical SAM superfamily. Lipoyl synthase family.</text>
</comment>
<dbReference type="InterPro" id="IPR003698">
    <property type="entry name" value="Lipoyl_synth"/>
</dbReference>
<dbReference type="GO" id="GO:0005737">
    <property type="term" value="C:cytoplasm"/>
    <property type="evidence" value="ECO:0007669"/>
    <property type="project" value="UniProtKB-SubCell"/>
</dbReference>
<dbReference type="PANTHER" id="PTHR10949:SF0">
    <property type="entry name" value="LIPOYL SYNTHASE, MITOCHONDRIAL"/>
    <property type="match status" value="1"/>
</dbReference>
<dbReference type="Gene3D" id="3.20.20.70">
    <property type="entry name" value="Aldolase class I"/>
    <property type="match status" value="1"/>
</dbReference>
<feature type="binding site" evidence="9">
    <location>
        <position position="44"/>
    </location>
    <ligand>
        <name>[4Fe-4S] cluster</name>
        <dbReference type="ChEBI" id="CHEBI:49883"/>
        <label>2</label>
        <note>4Fe-4S-S-AdoMet</note>
    </ligand>
</feature>
<dbReference type="NCBIfam" id="NF009544">
    <property type="entry name" value="PRK12928.1"/>
    <property type="match status" value="1"/>
</dbReference>
<feature type="binding site" evidence="9">
    <location>
        <position position="25"/>
    </location>
    <ligand>
        <name>[4Fe-4S] cluster</name>
        <dbReference type="ChEBI" id="CHEBI:49883"/>
        <label>1</label>
    </ligand>
</feature>
<dbReference type="EMBL" id="DF820457">
    <property type="protein sequence ID" value="GAK51327.1"/>
    <property type="molecule type" value="Genomic_DNA"/>
</dbReference>
<dbReference type="InterPro" id="IPR007197">
    <property type="entry name" value="rSAM"/>
</dbReference>
<evidence type="ECO:0000256" key="6">
    <source>
        <dbReference type="ARBA" id="ARBA00023004"/>
    </source>
</evidence>
<comment type="subcellular location">
    <subcellularLocation>
        <location evidence="9">Cytoplasm</location>
    </subcellularLocation>
</comment>
<comment type="function">
    <text evidence="9">Catalyzes the radical-mediated insertion of two sulfur atoms into the C-6 and C-8 positions of the octanoyl moiety bound to the lipoyl domains of lipoate-dependent enzymes, thereby converting the octanoylated domains into lipoylated derivatives.</text>
</comment>
<name>A0A081BLR1_9BACT</name>
<dbReference type="UniPathway" id="UPA00538">
    <property type="reaction ID" value="UER00593"/>
</dbReference>
<comment type="pathway">
    <text evidence="9">Protein modification; protein lipoylation via endogenous pathway; protein N(6)-(lipoyl)lysine from octanoyl-[acyl-carrier-protein]: step 2/2.</text>
</comment>
<dbReference type="SFLD" id="SFLDF00271">
    <property type="entry name" value="lipoyl_synthase"/>
    <property type="match status" value="1"/>
</dbReference>
<feature type="binding site" evidence="9">
    <location>
        <position position="40"/>
    </location>
    <ligand>
        <name>[4Fe-4S] cluster</name>
        <dbReference type="ChEBI" id="CHEBI:49883"/>
        <label>2</label>
        <note>4Fe-4S-S-AdoMet</note>
    </ligand>
</feature>
<dbReference type="FunFam" id="3.20.20.70:FF:000186">
    <property type="entry name" value="Lipoyl synthase"/>
    <property type="match status" value="1"/>
</dbReference>
<dbReference type="InterPro" id="IPR058240">
    <property type="entry name" value="rSAM_sf"/>
</dbReference>
<feature type="domain" description="Radical SAM core" evidence="10">
    <location>
        <begin position="25"/>
        <end position="240"/>
    </location>
</feature>
<dbReference type="SFLD" id="SFLDS00029">
    <property type="entry name" value="Radical_SAM"/>
    <property type="match status" value="1"/>
</dbReference>
<reference evidence="11" key="1">
    <citation type="journal article" date="2015" name="PeerJ">
        <title>First genomic representation of candidate bacterial phylum KSB3 points to enhanced environmental sensing as a trigger of wastewater bulking.</title>
        <authorList>
            <person name="Sekiguchi Y."/>
            <person name="Ohashi A."/>
            <person name="Parks D.H."/>
            <person name="Yamauchi T."/>
            <person name="Tyson G.W."/>
            <person name="Hugenholtz P."/>
        </authorList>
    </citation>
    <scope>NUCLEOTIDE SEQUENCE [LARGE SCALE GENOMIC DNA]</scope>
</reference>
<protein>
    <recommendedName>
        <fullName evidence="9">Lipoyl synthase</fullName>
        <ecNumber evidence="9">2.8.1.8</ecNumber>
    </recommendedName>
    <alternativeName>
        <fullName evidence="9">Lip-syn</fullName>
        <shortName evidence="9">LS</shortName>
    </alternativeName>
    <alternativeName>
        <fullName evidence="9">Lipoate synthase</fullName>
    </alternativeName>
    <alternativeName>
        <fullName evidence="9">Lipoic acid synthase</fullName>
    </alternativeName>
    <alternativeName>
        <fullName evidence="9">Sulfur insertion protein LipA</fullName>
    </alternativeName>
</protein>
<comment type="cofactor">
    <cofactor evidence="9">
        <name>[4Fe-4S] cluster</name>
        <dbReference type="ChEBI" id="CHEBI:49883"/>
    </cofactor>
    <text evidence="9">Binds 2 [4Fe-4S] clusters per subunit. One cluster is coordinated with 3 cysteines and an exchangeable S-adenosyl-L-methionine.</text>
</comment>
<accession>A0A081BLR1</accession>
<evidence type="ECO:0000256" key="2">
    <source>
        <dbReference type="ARBA" id="ARBA00022490"/>
    </source>
</evidence>
<dbReference type="SUPFAM" id="SSF102114">
    <property type="entry name" value="Radical SAM enzymes"/>
    <property type="match status" value="1"/>
</dbReference>
<feature type="binding site" evidence="9">
    <location>
        <position position="14"/>
    </location>
    <ligand>
        <name>[4Fe-4S] cluster</name>
        <dbReference type="ChEBI" id="CHEBI:49883"/>
        <label>1</label>
    </ligand>
</feature>
<feature type="binding site" evidence="9">
    <location>
        <position position="19"/>
    </location>
    <ligand>
        <name>[4Fe-4S] cluster</name>
        <dbReference type="ChEBI" id="CHEBI:49883"/>
        <label>1</label>
    </ligand>
</feature>
<evidence type="ECO:0000256" key="9">
    <source>
        <dbReference type="HAMAP-Rule" id="MF_00206"/>
    </source>
</evidence>
<dbReference type="STRING" id="1499966.U14_02570"/>